<evidence type="ECO:0000256" key="2">
    <source>
        <dbReference type="ARBA" id="ARBA00022692"/>
    </source>
</evidence>
<dbReference type="Gene3D" id="1.20.120.1630">
    <property type="match status" value="1"/>
</dbReference>
<keyword evidence="5" id="KW-0256">Endoplasmic reticulum</keyword>
<name>A0ABP0K713_9DINO</name>
<sequence>MDLSDLMLAHRFVLSAPAFVCSAAVFKSRGLALKGLSRGPAVGEKARVCKAGLGSGYEFNVFLFLSSKLKFCFSSAIGPRFASPDEPLATSHPIFVHAVRAFAAPIPTTRRPTGEEPWSGSLLQIRIGRIAWARPGAAFLLEDWSDEFVGLEIPDRRIVQAGPESVPGHGRDFRCQEGVYRCERHPAYLGAMLWGLGIQIALCNPVMLVLVSFVLWASLLHISLEDRLISRYGQGCL</sequence>
<comment type="caution">
    <text evidence="6">The sequence shown here is derived from an EMBL/GenBank/DDBJ whole genome shotgun (WGS) entry which is preliminary data.</text>
</comment>
<proteinExistence type="inferred from homology"/>
<keyword evidence="5" id="KW-0949">S-adenosyl-L-methionine</keyword>
<dbReference type="EC" id="2.1.1.100" evidence="5"/>
<evidence type="ECO:0000313" key="7">
    <source>
        <dbReference type="Proteomes" id="UP001642464"/>
    </source>
</evidence>
<keyword evidence="2 5" id="KW-0812">Transmembrane</keyword>
<dbReference type="Proteomes" id="UP001642464">
    <property type="component" value="Unassembled WGS sequence"/>
</dbReference>
<reference evidence="6 7" key="1">
    <citation type="submission" date="2024-02" db="EMBL/GenBank/DDBJ databases">
        <authorList>
            <person name="Chen Y."/>
            <person name="Shah S."/>
            <person name="Dougan E. K."/>
            <person name="Thang M."/>
            <person name="Chan C."/>
        </authorList>
    </citation>
    <scope>NUCLEOTIDE SEQUENCE [LARGE SCALE GENOMIC DNA]</scope>
</reference>
<comment type="catalytic activity">
    <reaction evidence="5">
        <text>[protein]-C-terminal S-[(2E,6E)-farnesyl]-L-cysteine + S-adenosyl-L-methionine = [protein]-C-terminal S-[(2E,6E)-farnesyl]-L-cysteine methyl ester + S-adenosyl-L-homocysteine</text>
        <dbReference type="Rhea" id="RHEA:21672"/>
        <dbReference type="Rhea" id="RHEA-COMP:12125"/>
        <dbReference type="Rhea" id="RHEA-COMP:12126"/>
        <dbReference type="ChEBI" id="CHEBI:57856"/>
        <dbReference type="ChEBI" id="CHEBI:59789"/>
        <dbReference type="ChEBI" id="CHEBI:90510"/>
        <dbReference type="ChEBI" id="CHEBI:90511"/>
        <dbReference type="EC" id="2.1.1.100"/>
    </reaction>
</comment>
<dbReference type="Pfam" id="PF04140">
    <property type="entry name" value="ICMT"/>
    <property type="match status" value="1"/>
</dbReference>
<keyword evidence="5" id="KW-0489">Methyltransferase</keyword>
<evidence type="ECO:0000256" key="3">
    <source>
        <dbReference type="ARBA" id="ARBA00022989"/>
    </source>
</evidence>
<dbReference type="EMBL" id="CAXAMM010010158">
    <property type="protein sequence ID" value="CAK9022478.1"/>
    <property type="molecule type" value="Genomic_DNA"/>
</dbReference>
<evidence type="ECO:0000256" key="4">
    <source>
        <dbReference type="ARBA" id="ARBA00023136"/>
    </source>
</evidence>
<dbReference type="InterPro" id="IPR007269">
    <property type="entry name" value="ICMT_MeTrfase"/>
</dbReference>
<comment type="similarity">
    <text evidence="5">Belongs to the class VI-like SAM-binding methyltransferase superfamily. Isoprenylcysteine carboxyl methyltransferase family.</text>
</comment>
<evidence type="ECO:0000256" key="5">
    <source>
        <dbReference type="RuleBase" id="RU362022"/>
    </source>
</evidence>
<accession>A0ABP0K713</accession>
<keyword evidence="3 5" id="KW-1133">Transmembrane helix</keyword>
<gene>
    <name evidence="6" type="ORF">SCF082_LOCUS15802</name>
</gene>
<organism evidence="6 7">
    <name type="scientific">Durusdinium trenchii</name>
    <dbReference type="NCBI Taxonomy" id="1381693"/>
    <lineage>
        <taxon>Eukaryota</taxon>
        <taxon>Sar</taxon>
        <taxon>Alveolata</taxon>
        <taxon>Dinophyceae</taxon>
        <taxon>Suessiales</taxon>
        <taxon>Symbiodiniaceae</taxon>
        <taxon>Durusdinium</taxon>
    </lineage>
</organism>
<protein>
    <recommendedName>
        <fullName evidence="5">Protein-S-isoprenylcysteine O-methyltransferase</fullName>
        <ecNumber evidence="5">2.1.1.100</ecNumber>
    </recommendedName>
</protein>
<comment type="caution">
    <text evidence="5">Lacks conserved residue(s) required for the propagation of feature annotation.</text>
</comment>
<feature type="transmembrane region" description="Helical" evidence="5">
    <location>
        <begin position="191"/>
        <end position="217"/>
    </location>
</feature>
<evidence type="ECO:0000313" key="6">
    <source>
        <dbReference type="EMBL" id="CAK9022478.1"/>
    </source>
</evidence>
<keyword evidence="4 5" id="KW-0472">Membrane</keyword>
<evidence type="ECO:0000256" key="1">
    <source>
        <dbReference type="ARBA" id="ARBA00004141"/>
    </source>
</evidence>
<comment type="subcellular location">
    <subcellularLocation>
        <location evidence="5">Endoplasmic reticulum membrane</location>
        <topology evidence="5">Multi-pass membrane protein</topology>
    </subcellularLocation>
    <subcellularLocation>
        <location evidence="1">Membrane</location>
        <topology evidence="1">Multi-pass membrane protein</topology>
    </subcellularLocation>
</comment>
<keyword evidence="7" id="KW-1185">Reference proteome</keyword>
<keyword evidence="5" id="KW-0808">Transferase</keyword>